<evidence type="ECO:0000259" key="3">
    <source>
        <dbReference type="Pfam" id="PF03816"/>
    </source>
</evidence>
<sequence>MNKTSKIVLATITVLVVVVGIIVSCFNIELSKVNKVKIEKNNSELNISNNAAKKDDEITNIAFFGIDRRYKGEASRSDALMILTIDKKHKKIKISSVMRDAYVNIDGYGMTKINHAYAYGGPMMSIKTLNKNFDLNIKDYVTVDFLGFEKIIDSVGGVEVNITPAELKYVNSNTDENSENGDAAASIVTNSGLQKVNGRQALKYTRIRENDGGDFERTERERTVLIHVLNKIKKVPPTDMIGLVSELLPYTETNMSNTNILKMLTSIYTLGIKDIGEQRFPLDGYCDGKMIDNVWYLMFDLNATKNQMHKYIFEDIKPNSIK</sequence>
<evidence type="ECO:0000256" key="1">
    <source>
        <dbReference type="ARBA" id="ARBA00006068"/>
    </source>
</evidence>
<evidence type="ECO:0000313" key="5">
    <source>
        <dbReference type="Proteomes" id="UP000033115"/>
    </source>
</evidence>
<keyword evidence="2" id="KW-0812">Transmembrane</keyword>
<dbReference type="PROSITE" id="PS51257">
    <property type="entry name" value="PROKAR_LIPOPROTEIN"/>
    <property type="match status" value="1"/>
</dbReference>
<evidence type="ECO:0000256" key="2">
    <source>
        <dbReference type="SAM" id="Phobius"/>
    </source>
</evidence>
<accession>A0A0E3GPP3</accession>
<feature type="domain" description="Cell envelope-related transcriptional attenuator" evidence="3">
    <location>
        <begin position="76"/>
        <end position="233"/>
    </location>
</feature>
<dbReference type="Gene3D" id="3.40.630.190">
    <property type="entry name" value="LCP protein"/>
    <property type="match status" value="1"/>
</dbReference>
<dbReference type="HOGENOM" id="CLU_016455_1_3_9"/>
<keyword evidence="2" id="KW-1133">Transmembrane helix</keyword>
<dbReference type="InterPro" id="IPR004474">
    <property type="entry name" value="LytR_CpsA_psr"/>
</dbReference>
<dbReference type="PANTHER" id="PTHR33392:SF6">
    <property type="entry name" value="POLYISOPRENYL-TEICHOIC ACID--PEPTIDOGLYCAN TEICHOIC ACID TRANSFERASE TAGU"/>
    <property type="match status" value="1"/>
</dbReference>
<evidence type="ECO:0000313" key="4">
    <source>
        <dbReference type="EMBL" id="AKA67171.1"/>
    </source>
</evidence>
<dbReference type="Proteomes" id="UP000033115">
    <property type="component" value="Chromosome"/>
</dbReference>
<name>A0A0E3GPP3_CLOSL</name>
<dbReference type="AlphaFoldDB" id="A0A0E3GPP3"/>
<dbReference type="EMBL" id="CP009933">
    <property type="protein sequence ID" value="AKA67171.1"/>
    <property type="molecule type" value="Genomic_DNA"/>
</dbReference>
<organism evidence="4 5">
    <name type="scientific">Clostridium scatologenes</name>
    <dbReference type="NCBI Taxonomy" id="1548"/>
    <lineage>
        <taxon>Bacteria</taxon>
        <taxon>Bacillati</taxon>
        <taxon>Bacillota</taxon>
        <taxon>Clostridia</taxon>
        <taxon>Eubacteriales</taxon>
        <taxon>Clostridiaceae</taxon>
        <taxon>Clostridium</taxon>
    </lineage>
</organism>
<keyword evidence="5" id="KW-1185">Reference proteome</keyword>
<protein>
    <submittedName>
        <fullName evidence="4">Cell envelope-related transcriptional attenuator</fullName>
    </submittedName>
</protein>
<gene>
    <name evidence="4" type="ORF">CSCA_0046</name>
</gene>
<dbReference type="InterPro" id="IPR050922">
    <property type="entry name" value="LytR/CpsA/Psr_CW_biosynth"/>
</dbReference>
<proteinExistence type="inferred from homology"/>
<dbReference type="STRING" id="1548.CSCA_0046"/>
<dbReference type="PANTHER" id="PTHR33392">
    <property type="entry name" value="POLYISOPRENYL-TEICHOIC ACID--PEPTIDOGLYCAN TEICHOIC ACID TRANSFERASE TAGU"/>
    <property type="match status" value="1"/>
</dbReference>
<dbReference type="KEGG" id="csq:CSCA_0046"/>
<reference evidence="4 5" key="1">
    <citation type="journal article" date="2015" name="J. Biotechnol.">
        <title>Complete genome sequence of a malodorant-producing acetogen, Clostridium scatologenes ATCC 25775(T).</title>
        <authorList>
            <person name="Zhu Z."/>
            <person name="Guo T."/>
            <person name="Zheng H."/>
            <person name="Song T."/>
            <person name="Ouyang P."/>
            <person name="Xie J."/>
        </authorList>
    </citation>
    <scope>NUCLEOTIDE SEQUENCE [LARGE SCALE GENOMIC DNA]</scope>
    <source>
        <strain evidence="4 5">ATCC 25775</strain>
    </source>
</reference>
<feature type="transmembrane region" description="Helical" evidence="2">
    <location>
        <begin position="7"/>
        <end position="30"/>
    </location>
</feature>
<keyword evidence="2" id="KW-0472">Membrane</keyword>
<dbReference type="NCBIfam" id="TIGR00350">
    <property type="entry name" value="lytR_cpsA_psr"/>
    <property type="match status" value="1"/>
</dbReference>
<comment type="similarity">
    <text evidence="1">Belongs to the LytR/CpsA/Psr (LCP) family.</text>
</comment>
<dbReference type="Pfam" id="PF03816">
    <property type="entry name" value="LytR_cpsA_psr"/>
    <property type="match status" value="1"/>
</dbReference>
<dbReference type="RefSeq" id="WP_029162222.1">
    <property type="nucleotide sequence ID" value="NZ_CP009933.1"/>
</dbReference>